<protein>
    <submittedName>
        <fullName evidence="3">Lysophospholipase L1</fullName>
    </submittedName>
</protein>
<dbReference type="Proteomes" id="UP000184420">
    <property type="component" value="Unassembled WGS sequence"/>
</dbReference>
<accession>A0A1M6ZTX1</accession>
<feature type="chain" id="PRO_5012726050" evidence="1">
    <location>
        <begin position="20"/>
        <end position="218"/>
    </location>
</feature>
<evidence type="ECO:0000256" key="1">
    <source>
        <dbReference type="SAM" id="SignalP"/>
    </source>
</evidence>
<dbReference type="Gene3D" id="3.40.50.1110">
    <property type="entry name" value="SGNH hydrolase"/>
    <property type="match status" value="1"/>
</dbReference>
<proteinExistence type="predicted"/>
<sequence length="218" mass="25151">MKQLLLVMLLAVQVLTAAAQEKPRYWEDVQTIKKFDQMYTPPAHPLLFIGSSSIRKWGDLERTFASYTAMNRGIGGAIVNDIIFYLNDIVFPYQPKQIVIYVGDNDVAKEEYTADTILQHTKTLLTGIRAKLPEVPVVYISIKPSPARAKWIEKIKTANKLIREYIATQKNMQFVDIFRPMQDAKGNNRPELFLQDMVHMNSKGYDIWRKALLPYLKK</sequence>
<dbReference type="EMBL" id="FRBL01000003">
    <property type="protein sequence ID" value="SHL33931.1"/>
    <property type="molecule type" value="Genomic_DNA"/>
</dbReference>
<keyword evidence="1" id="KW-0732">Signal</keyword>
<feature type="signal peptide" evidence="1">
    <location>
        <begin position="1"/>
        <end position="19"/>
    </location>
</feature>
<evidence type="ECO:0000313" key="4">
    <source>
        <dbReference type="Proteomes" id="UP000184420"/>
    </source>
</evidence>
<dbReference type="InterPro" id="IPR013830">
    <property type="entry name" value="SGNH_hydro"/>
</dbReference>
<dbReference type="InterPro" id="IPR051532">
    <property type="entry name" value="Ester_Hydrolysis_Enzymes"/>
</dbReference>
<dbReference type="PANTHER" id="PTHR30383">
    <property type="entry name" value="THIOESTERASE 1/PROTEASE 1/LYSOPHOSPHOLIPASE L1"/>
    <property type="match status" value="1"/>
</dbReference>
<feature type="domain" description="SGNH hydrolase-type esterase" evidence="2">
    <location>
        <begin position="57"/>
        <end position="207"/>
    </location>
</feature>
<reference evidence="3 4" key="1">
    <citation type="submission" date="2016-11" db="EMBL/GenBank/DDBJ databases">
        <authorList>
            <person name="Jaros S."/>
            <person name="Januszkiewicz K."/>
            <person name="Wedrychowicz H."/>
        </authorList>
    </citation>
    <scope>NUCLEOTIDE SEQUENCE [LARGE SCALE GENOMIC DNA]</scope>
    <source>
        <strain evidence="3 4">DSM 27406</strain>
    </source>
</reference>
<organism evidence="3 4">
    <name type="scientific">Chitinophaga jiangningensis</name>
    <dbReference type="NCBI Taxonomy" id="1419482"/>
    <lineage>
        <taxon>Bacteria</taxon>
        <taxon>Pseudomonadati</taxon>
        <taxon>Bacteroidota</taxon>
        <taxon>Chitinophagia</taxon>
        <taxon>Chitinophagales</taxon>
        <taxon>Chitinophagaceae</taxon>
        <taxon>Chitinophaga</taxon>
    </lineage>
</organism>
<dbReference type="RefSeq" id="WP_073080412.1">
    <property type="nucleotide sequence ID" value="NZ_FRBL01000003.1"/>
</dbReference>
<dbReference type="InterPro" id="IPR036514">
    <property type="entry name" value="SGNH_hydro_sf"/>
</dbReference>
<dbReference type="STRING" id="1419482.SAMN05444266_10310"/>
<dbReference type="OrthoDB" id="9790057at2"/>
<evidence type="ECO:0000259" key="2">
    <source>
        <dbReference type="Pfam" id="PF13472"/>
    </source>
</evidence>
<evidence type="ECO:0000313" key="3">
    <source>
        <dbReference type="EMBL" id="SHL33931.1"/>
    </source>
</evidence>
<gene>
    <name evidence="3" type="ORF">SAMN05444266_10310</name>
</gene>
<name>A0A1M6ZTX1_9BACT</name>
<dbReference type="GO" id="GO:0004622">
    <property type="term" value="F:phosphatidylcholine lysophospholipase activity"/>
    <property type="evidence" value="ECO:0007669"/>
    <property type="project" value="TreeGrafter"/>
</dbReference>
<dbReference type="PANTHER" id="PTHR30383:SF5">
    <property type="entry name" value="SGNH HYDROLASE-TYPE ESTERASE DOMAIN-CONTAINING PROTEIN"/>
    <property type="match status" value="1"/>
</dbReference>
<keyword evidence="4" id="KW-1185">Reference proteome</keyword>
<dbReference type="AlphaFoldDB" id="A0A1M6ZTX1"/>
<dbReference type="Pfam" id="PF13472">
    <property type="entry name" value="Lipase_GDSL_2"/>
    <property type="match status" value="1"/>
</dbReference>
<dbReference type="SUPFAM" id="SSF52266">
    <property type="entry name" value="SGNH hydrolase"/>
    <property type="match status" value="1"/>
</dbReference>